<evidence type="ECO:0008006" key="3">
    <source>
        <dbReference type="Google" id="ProtNLM"/>
    </source>
</evidence>
<keyword evidence="2" id="KW-1185">Reference proteome</keyword>
<accession>A0A1H6IU65</accession>
<proteinExistence type="predicted"/>
<dbReference type="AlphaFoldDB" id="A0A1H6IU65"/>
<protein>
    <recommendedName>
        <fullName evidence="3">Flagellar FliJ protein</fullName>
    </recommendedName>
</protein>
<organism evidence="1 2">
    <name type="scientific">Magnetospirillum fulvum</name>
    <name type="common">Rhodospirillum fulvum</name>
    <dbReference type="NCBI Taxonomy" id="1082"/>
    <lineage>
        <taxon>Bacteria</taxon>
        <taxon>Pseudomonadati</taxon>
        <taxon>Pseudomonadota</taxon>
        <taxon>Alphaproteobacteria</taxon>
        <taxon>Rhodospirillales</taxon>
        <taxon>Rhodospirillaceae</taxon>
        <taxon>Magnetospirillum</taxon>
    </lineage>
</organism>
<gene>
    <name evidence="1" type="ORF">SAMN04244559_02732</name>
</gene>
<dbReference type="Gene3D" id="1.10.287.1700">
    <property type="match status" value="1"/>
</dbReference>
<evidence type="ECO:0000313" key="2">
    <source>
        <dbReference type="Proteomes" id="UP000182983"/>
    </source>
</evidence>
<dbReference type="InterPro" id="IPR053716">
    <property type="entry name" value="Flag_assembly_chemotaxis_eff"/>
</dbReference>
<name>A0A1H6IU65_MAGFU</name>
<sequence length="146" mass="16655">MATKGLATLIRLSKWTVDDKRRALTALQAREDEILADITAAEAQLIAEQRAAAADLTGIGFVYGAYARSWLNRRAQLDSMLEQIRAEIVRAGDELSEAFNQLKTYEITERERKRRADEERDRKEQAFLDEIGLNIHRRRGQTEPPA</sequence>
<dbReference type="OrthoDB" id="7273723at2"/>
<dbReference type="Proteomes" id="UP000182983">
    <property type="component" value="Unassembled WGS sequence"/>
</dbReference>
<reference evidence="2" key="1">
    <citation type="submission" date="2016-10" db="EMBL/GenBank/DDBJ databases">
        <authorList>
            <person name="Varghese N."/>
            <person name="Submissions S."/>
        </authorList>
    </citation>
    <scope>NUCLEOTIDE SEQUENCE [LARGE SCALE GENOMIC DNA]</scope>
    <source>
        <strain evidence="2">DSM 13234</strain>
    </source>
</reference>
<dbReference type="RefSeq" id="WP_074769503.1">
    <property type="nucleotide sequence ID" value="NZ_FNWO01000012.1"/>
</dbReference>
<dbReference type="EMBL" id="FNWO01000012">
    <property type="protein sequence ID" value="SEH51566.1"/>
    <property type="molecule type" value="Genomic_DNA"/>
</dbReference>
<evidence type="ECO:0000313" key="1">
    <source>
        <dbReference type="EMBL" id="SEH51566.1"/>
    </source>
</evidence>